<dbReference type="EMBL" id="FPBV01000017">
    <property type="protein sequence ID" value="SFU98546.1"/>
    <property type="molecule type" value="Genomic_DNA"/>
</dbReference>
<organism evidence="2 3">
    <name type="scientific">Alicyclobacillus macrosporangiidus</name>
    <dbReference type="NCBI Taxonomy" id="392015"/>
    <lineage>
        <taxon>Bacteria</taxon>
        <taxon>Bacillati</taxon>
        <taxon>Bacillota</taxon>
        <taxon>Bacilli</taxon>
        <taxon>Bacillales</taxon>
        <taxon>Alicyclobacillaceae</taxon>
        <taxon>Alicyclobacillus</taxon>
    </lineage>
</organism>
<evidence type="ECO:0000313" key="3">
    <source>
        <dbReference type="Proteomes" id="UP000183508"/>
    </source>
</evidence>
<evidence type="ECO:0000313" key="2">
    <source>
        <dbReference type="EMBL" id="SFU98546.1"/>
    </source>
</evidence>
<dbReference type="CDD" id="cd02440">
    <property type="entry name" value="AdoMet_MTases"/>
    <property type="match status" value="1"/>
</dbReference>
<dbReference type="Pfam" id="PF01564">
    <property type="entry name" value="Spermine_synth"/>
    <property type="match status" value="1"/>
</dbReference>
<proteinExistence type="predicted"/>
<accession>A0A1I7KMB4</accession>
<name>A0A1I7KMB4_9BACL</name>
<dbReference type="OrthoDB" id="9761985at2"/>
<protein>
    <submittedName>
        <fullName evidence="2">Spermidine synthase</fullName>
    </submittedName>
</protein>
<keyword evidence="1" id="KW-0620">Polyamine biosynthesis</keyword>
<sequence length="265" mass="29367">MVNPDQLLYETSGVVHPSIQVRQRGDVRYLRFGTSGGWQGAVRCGGGFQRPVFAYQRAFASLAESLPAPEAFLSLGVGTGTAMHTVGQLHPACRLDGVDIDQAVIELALHYFGAPDPGQARYYVHDAVVFCDHCEGVYDLVFVDVYQARAVDGRVLAPSFADRLRQILRPGGVVVCNFIGRLPVSHALRAFARAASDRFPAVWVLPVGSAPAFVEQNQLWVLCDDEDSVARWRTRMRTSLWLSPWERALWPLRLRRMSAQVAEDA</sequence>
<dbReference type="GO" id="GO:0006596">
    <property type="term" value="P:polyamine biosynthetic process"/>
    <property type="evidence" value="ECO:0007669"/>
    <property type="project" value="UniProtKB-KW"/>
</dbReference>
<dbReference type="eggNOG" id="COG0421">
    <property type="taxonomic scope" value="Bacteria"/>
</dbReference>
<dbReference type="RefSeq" id="WP_074954477.1">
    <property type="nucleotide sequence ID" value="NZ_FPBV01000017.1"/>
</dbReference>
<keyword evidence="3" id="KW-1185">Reference proteome</keyword>
<gene>
    <name evidence="2" type="ORF">SAMN05421543_11732</name>
</gene>
<reference evidence="3" key="1">
    <citation type="submission" date="2016-10" db="EMBL/GenBank/DDBJ databases">
        <authorList>
            <person name="Varghese N."/>
        </authorList>
    </citation>
    <scope>NUCLEOTIDE SEQUENCE [LARGE SCALE GENOMIC DNA]</scope>
    <source>
        <strain evidence="3">DSM 17980</strain>
    </source>
</reference>
<dbReference type="InterPro" id="IPR029063">
    <property type="entry name" value="SAM-dependent_MTases_sf"/>
</dbReference>
<dbReference type="Proteomes" id="UP000183508">
    <property type="component" value="Unassembled WGS sequence"/>
</dbReference>
<evidence type="ECO:0000256" key="1">
    <source>
        <dbReference type="ARBA" id="ARBA00023115"/>
    </source>
</evidence>
<dbReference type="PANTHER" id="PTHR43317:SF1">
    <property type="entry name" value="THERMOSPERMINE SYNTHASE ACAULIS5"/>
    <property type="match status" value="1"/>
</dbReference>
<dbReference type="Gene3D" id="3.40.50.150">
    <property type="entry name" value="Vaccinia Virus protein VP39"/>
    <property type="match status" value="1"/>
</dbReference>
<dbReference type="AlphaFoldDB" id="A0A1I7KMB4"/>
<dbReference type="PANTHER" id="PTHR43317">
    <property type="entry name" value="THERMOSPERMINE SYNTHASE ACAULIS5"/>
    <property type="match status" value="1"/>
</dbReference>
<dbReference type="SUPFAM" id="SSF53335">
    <property type="entry name" value="S-adenosyl-L-methionine-dependent methyltransferases"/>
    <property type="match status" value="1"/>
</dbReference>
<dbReference type="STRING" id="392015.SAMN05421543_11732"/>